<sequence>MPLGSLLGFGCNRFSKLYSPSKRNRRLVAIDEAVVKINGYRCHLWAAIDVDSREVLAVYVSRGRSMLNALIFLKRVLKACDNKPVIVVDRGPWYQYALKRLGIEYFHETFGQRNKIERFFREIKERTRRFYNNINTKTVKSIEEIATAIALTHNTLTQSRSQGGVILT</sequence>
<dbReference type="AlphaFoldDB" id="A0A2R7Y2T4"/>
<dbReference type="PANTHER" id="PTHR39967:SF1">
    <property type="entry name" value="ISH14-TYPE TRANSPOSASE HSIRS44"/>
    <property type="match status" value="1"/>
</dbReference>
<comment type="caution">
    <text evidence="2">The sequence shown here is derived from an EMBL/GenBank/DDBJ whole genome shotgun (WGS) entry which is preliminary data.</text>
</comment>
<name>A0A2R7Y2T4_9ARCH</name>
<proteinExistence type="predicted"/>
<feature type="domain" description="DDE" evidence="1">
    <location>
        <begin position="28"/>
        <end position="142"/>
    </location>
</feature>
<evidence type="ECO:0000313" key="3">
    <source>
        <dbReference type="Proteomes" id="UP000244066"/>
    </source>
</evidence>
<dbReference type="Gene3D" id="3.30.420.10">
    <property type="entry name" value="Ribonuclease H-like superfamily/Ribonuclease H"/>
    <property type="match status" value="1"/>
</dbReference>
<dbReference type="InterPro" id="IPR012337">
    <property type="entry name" value="RNaseH-like_sf"/>
</dbReference>
<gene>
    <name evidence="2" type="ORF">B9J98_07750</name>
</gene>
<dbReference type="PANTHER" id="PTHR39967">
    <property type="match status" value="1"/>
</dbReference>
<evidence type="ECO:0000259" key="1">
    <source>
        <dbReference type="Pfam" id="PF13610"/>
    </source>
</evidence>
<dbReference type="InterPro" id="IPR032874">
    <property type="entry name" value="DDE_dom"/>
</dbReference>
<dbReference type="SUPFAM" id="SSF53098">
    <property type="entry name" value="Ribonuclease H-like"/>
    <property type="match status" value="1"/>
</dbReference>
<evidence type="ECO:0000313" key="2">
    <source>
        <dbReference type="EMBL" id="PUA31122.1"/>
    </source>
</evidence>
<dbReference type="InterPro" id="IPR036397">
    <property type="entry name" value="RNaseH_sf"/>
</dbReference>
<organism evidence="2 3">
    <name type="scientific">Candidatus Terraquivivens tikiterensis</name>
    <dbReference type="NCBI Taxonomy" id="1980982"/>
    <lineage>
        <taxon>Archaea</taxon>
        <taxon>Nitrososphaerota</taxon>
        <taxon>Candidatus Wolframiiraptoraceae</taxon>
        <taxon>Candidatus Terraquivivens</taxon>
    </lineage>
</organism>
<dbReference type="GO" id="GO:0003676">
    <property type="term" value="F:nucleic acid binding"/>
    <property type="evidence" value="ECO:0007669"/>
    <property type="project" value="InterPro"/>
</dbReference>
<dbReference type="EMBL" id="NDWU01000026">
    <property type="protein sequence ID" value="PUA31122.1"/>
    <property type="molecule type" value="Genomic_DNA"/>
</dbReference>
<dbReference type="Pfam" id="PF13610">
    <property type="entry name" value="DDE_Tnp_IS240"/>
    <property type="match status" value="1"/>
</dbReference>
<dbReference type="Proteomes" id="UP000244066">
    <property type="component" value="Unassembled WGS sequence"/>
</dbReference>
<protein>
    <recommendedName>
        <fullName evidence="1">DDE domain-containing protein</fullName>
    </recommendedName>
</protein>
<accession>A0A2R7Y2T4</accession>
<reference evidence="2 3" key="1">
    <citation type="submission" date="2017-04" db="EMBL/GenBank/DDBJ databases">
        <title>Draft Aigarchaeota genome from a New Zealand hot spring.</title>
        <authorList>
            <person name="Reysenbach A.-L."/>
            <person name="Donaho J.A."/>
            <person name="Gerhart J."/>
            <person name="Kelley J.F."/>
            <person name="Kouba K."/>
            <person name="Podar M."/>
            <person name="Stott M."/>
        </authorList>
    </citation>
    <scope>NUCLEOTIDE SEQUENCE [LARGE SCALE GENOMIC DNA]</scope>
    <source>
        <strain evidence="2">NZ13_MG1</strain>
    </source>
</reference>